<dbReference type="EMBL" id="JALJOR010000008">
    <property type="protein sequence ID" value="KAK9812751.1"/>
    <property type="molecule type" value="Genomic_DNA"/>
</dbReference>
<keyword evidence="2" id="KW-1185">Reference proteome</keyword>
<accession>A0AAW1PTD3</accession>
<sequence length="180" mass="18658">MWAGQLAFAQTYNSTQDFVLIGNLTAASFARNPANGTDVGLPGVGPYDAYTGTLSFTSPSDATQPVFPAASILVNCCYVAPQNAGLGNLQTCTVVLIFSGARGQMLPPGVPILPLGNVVAQGPYFYFNRGSPDGSPAGILAVTGGTGRYQGVTGQITPDPFDQKNFRLVVHLDKLGALTS</sequence>
<comment type="caution">
    <text evidence="1">The sequence shown here is derived from an EMBL/GenBank/DDBJ whole genome shotgun (WGS) entry which is preliminary data.</text>
</comment>
<proteinExistence type="predicted"/>
<evidence type="ECO:0000313" key="1">
    <source>
        <dbReference type="EMBL" id="KAK9812751.1"/>
    </source>
</evidence>
<dbReference type="InterPro" id="IPR044859">
    <property type="entry name" value="Allene_oxi_cyc_Dirigent"/>
</dbReference>
<dbReference type="AlphaFoldDB" id="A0AAW1PTD3"/>
<dbReference type="Gene3D" id="2.40.480.10">
    <property type="entry name" value="Allene oxide cyclase-like"/>
    <property type="match status" value="1"/>
</dbReference>
<evidence type="ECO:0000313" key="2">
    <source>
        <dbReference type="Proteomes" id="UP001489004"/>
    </source>
</evidence>
<protein>
    <recommendedName>
        <fullName evidence="3">Dirigent protein</fullName>
    </recommendedName>
</protein>
<evidence type="ECO:0008006" key="3">
    <source>
        <dbReference type="Google" id="ProtNLM"/>
    </source>
</evidence>
<dbReference type="Proteomes" id="UP001489004">
    <property type="component" value="Unassembled WGS sequence"/>
</dbReference>
<name>A0AAW1PTD3_9CHLO</name>
<gene>
    <name evidence="1" type="ORF">WJX72_002977</name>
</gene>
<reference evidence="1 2" key="1">
    <citation type="journal article" date="2024" name="Nat. Commun.">
        <title>Phylogenomics reveals the evolutionary origins of lichenization in chlorophyte algae.</title>
        <authorList>
            <person name="Puginier C."/>
            <person name="Libourel C."/>
            <person name="Otte J."/>
            <person name="Skaloud P."/>
            <person name="Haon M."/>
            <person name="Grisel S."/>
            <person name="Petersen M."/>
            <person name="Berrin J.G."/>
            <person name="Delaux P.M."/>
            <person name="Dal Grande F."/>
            <person name="Keller J."/>
        </authorList>
    </citation>
    <scope>NUCLEOTIDE SEQUENCE [LARGE SCALE GENOMIC DNA]</scope>
    <source>
        <strain evidence="1 2">SAG 2043</strain>
    </source>
</reference>
<organism evidence="1 2">
    <name type="scientific">[Myrmecia] bisecta</name>
    <dbReference type="NCBI Taxonomy" id="41462"/>
    <lineage>
        <taxon>Eukaryota</taxon>
        <taxon>Viridiplantae</taxon>
        <taxon>Chlorophyta</taxon>
        <taxon>core chlorophytes</taxon>
        <taxon>Trebouxiophyceae</taxon>
        <taxon>Trebouxiales</taxon>
        <taxon>Trebouxiaceae</taxon>
        <taxon>Myrmecia</taxon>
    </lineage>
</organism>